<evidence type="ECO:0000256" key="6">
    <source>
        <dbReference type="ARBA" id="ARBA00029321"/>
    </source>
</evidence>
<comment type="pathway">
    <text evidence="7">Carbohydrate biosynthesis; gluconeogenesis.</text>
</comment>
<dbReference type="EMBL" id="VCAO01000001">
    <property type="protein sequence ID" value="TMM50270.1"/>
    <property type="molecule type" value="Genomic_DNA"/>
</dbReference>
<dbReference type="PROSITE" id="PS00174">
    <property type="entry name" value="P_GLUCOSE_ISOMERASE_2"/>
    <property type="match status" value="1"/>
</dbReference>
<dbReference type="Pfam" id="PF00342">
    <property type="entry name" value="PGI"/>
    <property type="match status" value="1"/>
</dbReference>
<dbReference type="OrthoDB" id="140919at2"/>
<dbReference type="InterPro" id="IPR046348">
    <property type="entry name" value="SIS_dom_sf"/>
</dbReference>
<dbReference type="PANTHER" id="PTHR11469:SF1">
    <property type="entry name" value="GLUCOSE-6-PHOSPHATE ISOMERASE"/>
    <property type="match status" value="1"/>
</dbReference>
<keyword evidence="5 7" id="KW-0413">Isomerase</keyword>
<gene>
    <name evidence="7" type="primary">pgi</name>
    <name evidence="9" type="ORF">FEV51_03565</name>
</gene>
<feature type="active site" description="Proton donor" evidence="7">
    <location>
        <position position="357"/>
    </location>
</feature>
<dbReference type="NCBIfam" id="NF001211">
    <property type="entry name" value="PRK00179.1"/>
    <property type="match status" value="1"/>
</dbReference>
<evidence type="ECO:0000256" key="3">
    <source>
        <dbReference type="ARBA" id="ARBA00022432"/>
    </source>
</evidence>
<dbReference type="CDD" id="cd05016">
    <property type="entry name" value="SIS_PGI_2"/>
    <property type="match status" value="1"/>
</dbReference>
<comment type="catalytic activity">
    <reaction evidence="6 7 8">
        <text>alpha-D-glucose 6-phosphate = beta-D-fructose 6-phosphate</text>
        <dbReference type="Rhea" id="RHEA:11816"/>
        <dbReference type="ChEBI" id="CHEBI:57634"/>
        <dbReference type="ChEBI" id="CHEBI:58225"/>
        <dbReference type="EC" id="5.3.1.9"/>
    </reaction>
</comment>
<dbReference type="InterPro" id="IPR018189">
    <property type="entry name" value="Phosphoglucose_isomerase_CS"/>
</dbReference>
<evidence type="ECO:0000256" key="4">
    <source>
        <dbReference type="ARBA" id="ARBA00023152"/>
    </source>
</evidence>
<dbReference type="SUPFAM" id="SSF53697">
    <property type="entry name" value="SIS domain"/>
    <property type="match status" value="1"/>
</dbReference>
<protein>
    <recommendedName>
        <fullName evidence="7">Glucose-6-phosphate isomerase</fullName>
        <shortName evidence="7">GPI</shortName>
        <ecNumber evidence="7">5.3.1.9</ecNumber>
    </recommendedName>
    <alternativeName>
        <fullName evidence="7">Phosphoglucose isomerase</fullName>
        <shortName evidence="7">PGI</shortName>
    </alternativeName>
    <alternativeName>
        <fullName evidence="7">Phosphohexose isomerase</fullName>
        <shortName evidence="7">PHI</shortName>
    </alternativeName>
</protein>
<evidence type="ECO:0000256" key="7">
    <source>
        <dbReference type="HAMAP-Rule" id="MF_00473"/>
    </source>
</evidence>
<dbReference type="InterPro" id="IPR023096">
    <property type="entry name" value="G6P_Isomerase_C"/>
</dbReference>
<keyword evidence="4 7" id="KW-0324">Glycolysis</keyword>
<dbReference type="PANTHER" id="PTHR11469">
    <property type="entry name" value="GLUCOSE-6-PHOSPHATE ISOMERASE"/>
    <property type="match status" value="1"/>
</dbReference>
<evidence type="ECO:0000256" key="8">
    <source>
        <dbReference type="RuleBase" id="RU000612"/>
    </source>
</evidence>
<reference evidence="9 10" key="1">
    <citation type="submission" date="2019-05" db="EMBL/GenBank/DDBJ databases">
        <title>Erythrobacter marisflavi sp. nov., isolated from isolated from water of an estuary environment.</title>
        <authorList>
            <person name="Yoon J.-H."/>
        </authorList>
    </citation>
    <scope>NUCLEOTIDE SEQUENCE [LARGE SCALE GENOMIC DNA]</scope>
    <source>
        <strain evidence="9 10">KEM-5</strain>
    </source>
</reference>
<dbReference type="AlphaFoldDB" id="A0A5S3PFA3"/>
<dbReference type="GO" id="GO:0004347">
    <property type="term" value="F:glucose-6-phosphate isomerase activity"/>
    <property type="evidence" value="ECO:0007669"/>
    <property type="project" value="UniProtKB-UniRule"/>
</dbReference>
<dbReference type="HAMAP" id="MF_00473">
    <property type="entry name" value="G6P_isomerase"/>
    <property type="match status" value="1"/>
</dbReference>
<dbReference type="PRINTS" id="PR00662">
    <property type="entry name" value="G6PISOMERASE"/>
</dbReference>
<dbReference type="InterPro" id="IPR035482">
    <property type="entry name" value="SIS_PGI_2"/>
</dbReference>
<dbReference type="PROSITE" id="PS51463">
    <property type="entry name" value="P_GLUCOSE_ISOMERASE_3"/>
    <property type="match status" value="1"/>
</dbReference>
<accession>A0A5S3PFA3</accession>
<comment type="pathway">
    <text evidence="1 7 8">Carbohydrate degradation; glycolysis; D-glyceraldehyde 3-phosphate and glycerone phosphate from D-glucose: step 2/4.</text>
</comment>
<organism evidence="9 10">
    <name type="scientific">Qipengyuania marisflavi</name>
    <dbReference type="NCBI Taxonomy" id="2486356"/>
    <lineage>
        <taxon>Bacteria</taxon>
        <taxon>Pseudomonadati</taxon>
        <taxon>Pseudomonadota</taxon>
        <taxon>Alphaproteobacteria</taxon>
        <taxon>Sphingomonadales</taxon>
        <taxon>Erythrobacteraceae</taxon>
        <taxon>Qipengyuania</taxon>
    </lineage>
</organism>
<dbReference type="GO" id="GO:0051156">
    <property type="term" value="P:glucose 6-phosphate metabolic process"/>
    <property type="evidence" value="ECO:0007669"/>
    <property type="project" value="TreeGrafter"/>
</dbReference>
<evidence type="ECO:0000256" key="5">
    <source>
        <dbReference type="ARBA" id="ARBA00023235"/>
    </source>
</evidence>
<dbReference type="RefSeq" id="WP_138615930.1">
    <property type="nucleotide sequence ID" value="NZ_VCAO01000001.1"/>
</dbReference>
<dbReference type="InterPro" id="IPR035476">
    <property type="entry name" value="SIS_PGI_1"/>
</dbReference>
<dbReference type="GO" id="GO:0006094">
    <property type="term" value="P:gluconeogenesis"/>
    <property type="evidence" value="ECO:0007669"/>
    <property type="project" value="UniProtKB-UniRule"/>
</dbReference>
<comment type="subcellular location">
    <subcellularLocation>
        <location evidence="7">Cytoplasm</location>
    </subcellularLocation>
</comment>
<feature type="active site" evidence="7">
    <location>
        <position position="388"/>
    </location>
</feature>
<dbReference type="EC" id="5.3.1.9" evidence="7"/>
<evidence type="ECO:0000256" key="2">
    <source>
        <dbReference type="ARBA" id="ARBA00006604"/>
    </source>
</evidence>
<keyword evidence="3 7" id="KW-0312">Gluconeogenesis</keyword>
<dbReference type="InterPro" id="IPR001672">
    <property type="entry name" value="G6P_Isomerase"/>
</dbReference>
<comment type="function">
    <text evidence="7">Catalyzes the reversible isomerization of glucose-6-phosphate to fructose-6-phosphate.</text>
</comment>
<dbReference type="GO" id="GO:0005829">
    <property type="term" value="C:cytosol"/>
    <property type="evidence" value="ECO:0007669"/>
    <property type="project" value="TreeGrafter"/>
</dbReference>
<keyword evidence="7" id="KW-0963">Cytoplasm</keyword>
<evidence type="ECO:0000313" key="10">
    <source>
        <dbReference type="Proteomes" id="UP000309668"/>
    </source>
</evidence>
<comment type="similarity">
    <text evidence="2 7 8">Belongs to the GPI family.</text>
</comment>
<dbReference type="Gene3D" id="3.40.50.10490">
    <property type="entry name" value="Glucose-6-phosphate isomerase like protein, domain 1"/>
    <property type="match status" value="2"/>
</dbReference>
<dbReference type="GO" id="GO:0006096">
    <property type="term" value="P:glycolytic process"/>
    <property type="evidence" value="ECO:0007669"/>
    <property type="project" value="UniProtKB-UniRule"/>
</dbReference>
<feature type="active site" evidence="7">
    <location>
        <position position="501"/>
    </location>
</feature>
<dbReference type="Proteomes" id="UP000309668">
    <property type="component" value="Unassembled WGS sequence"/>
</dbReference>
<proteinExistence type="inferred from homology"/>
<dbReference type="UniPathway" id="UPA00138"/>
<dbReference type="GO" id="GO:0048029">
    <property type="term" value="F:monosaccharide binding"/>
    <property type="evidence" value="ECO:0007669"/>
    <property type="project" value="TreeGrafter"/>
</dbReference>
<dbReference type="CDD" id="cd05015">
    <property type="entry name" value="SIS_PGI_1"/>
    <property type="match status" value="1"/>
</dbReference>
<name>A0A5S3PFA3_9SPHN</name>
<evidence type="ECO:0000256" key="1">
    <source>
        <dbReference type="ARBA" id="ARBA00004926"/>
    </source>
</evidence>
<sequence>MAPVTSRADADTKGFSTVTKTADLWSRLAASPSQTLAQLFAADAGRVESLSGRIDLGDAADGGGILFDWSKTHLDSGLLETFSQLAEAMDFAAMRASLFAGEVVNITEGRAADHATLRGVGDAAKVEEAAALIDRMGMLVEAIHQGALGEVNHLIHIGIGGSALGPALGVDALSREFKYCDVHVVSNIDGVALEAAFDKCDPATTLIAVASKTFTTIETMTNAASALKWLADSGVDDPSGRVIALTAAPDKAVEWGVDETRVLPFPESVGGRYSIWSSIGFPIAMATGMEDFRAFLAGAKAVDEHFRDSDMADNLVLRAAFADLYYARVRGCQTRAVFAYDERLGLFPDYLQQLEMESNGKRVTTAGEEVDAPTAPITWGGVGTDAQHAVFQLLHQGTHLIPVDFIASIAPGDMLDPAHHRILLTNCFAQGAALMAGGQMGSGNDPARSFPGDRPSAAILCDDIDPATLGALIAFHEHRTFASAVLMGINPFDQFGVELGKEMANKIEKGGQSFDASTEALLDAAGLS</sequence>
<dbReference type="Gene3D" id="1.10.1390.10">
    <property type="match status" value="1"/>
</dbReference>
<keyword evidence="10" id="KW-1185">Reference proteome</keyword>
<evidence type="ECO:0000313" key="9">
    <source>
        <dbReference type="EMBL" id="TMM50270.1"/>
    </source>
</evidence>
<dbReference type="UniPathway" id="UPA00109">
    <property type="reaction ID" value="UER00181"/>
</dbReference>
<dbReference type="GO" id="GO:0097367">
    <property type="term" value="F:carbohydrate derivative binding"/>
    <property type="evidence" value="ECO:0007669"/>
    <property type="project" value="InterPro"/>
</dbReference>
<comment type="caution">
    <text evidence="9">The sequence shown here is derived from an EMBL/GenBank/DDBJ whole genome shotgun (WGS) entry which is preliminary data.</text>
</comment>
<dbReference type="PROSITE" id="PS00765">
    <property type="entry name" value="P_GLUCOSE_ISOMERASE_1"/>
    <property type="match status" value="1"/>
</dbReference>